<feature type="region of interest" description="Disordered" evidence="1">
    <location>
        <begin position="184"/>
        <end position="208"/>
    </location>
</feature>
<name>A0AAW2JLA1_9LAMI</name>
<dbReference type="InterPro" id="IPR036875">
    <property type="entry name" value="Znf_CCHC_sf"/>
</dbReference>
<accession>A0AAW2JLA1</accession>
<protein>
    <recommendedName>
        <fullName evidence="3">Zinc knuckle CX2CX4HX4C domain-containing protein</fullName>
    </recommendedName>
</protein>
<dbReference type="PANTHER" id="PTHR31286:SF165">
    <property type="entry name" value="DUF4283 DOMAIN-CONTAINING PROTEIN"/>
    <property type="match status" value="1"/>
</dbReference>
<dbReference type="EMBL" id="JACGWK010000859">
    <property type="protein sequence ID" value="KAL0294383.1"/>
    <property type="molecule type" value="Genomic_DNA"/>
</dbReference>
<dbReference type="PANTHER" id="PTHR31286">
    <property type="entry name" value="GLYCINE-RICH CELL WALL STRUCTURAL PROTEIN 1.8-LIKE"/>
    <property type="match status" value="1"/>
</dbReference>
<reference evidence="2" key="1">
    <citation type="submission" date="2020-06" db="EMBL/GenBank/DDBJ databases">
        <authorList>
            <person name="Li T."/>
            <person name="Hu X."/>
            <person name="Zhang T."/>
            <person name="Song X."/>
            <person name="Zhang H."/>
            <person name="Dai N."/>
            <person name="Sheng W."/>
            <person name="Hou X."/>
            <person name="Wei L."/>
        </authorList>
    </citation>
    <scope>NUCLEOTIDE SEQUENCE</scope>
    <source>
        <strain evidence="2">G01</strain>
        <tissue evidence="2">Leaf</tissue>
    </source>
</reference>
<evidence type="ECO:0008006" key="3">
    <source>
        <dbReference type="Google" id="ProtNLM"/>
    </source>
</evidence>
<sequence length="208" mass="23323">MEYWTTEGLSVVASGVGKPLYSDTVTKQCSRLDYARVCVMLDYNSTLPKHLVIISPIPRDGKEVPVRVDIDYEWLPQRCKECQSLGHNANSCPDKKKLNFTKPVEVYVQKARSMAEVVIENEVEHRQQLEVGQSLTVDKKDKGISFELNKQELISKGESSKGKDIVLYNQFDILHNDNLGVTEDPISTADMNTDSTGPIQSNPLPMPP</sequence>
<dbReference type="InterPro" id="IPR040256">
    <property type="entry name" value="At4g02000-like"/>
</dbReference>
<dbReference type="SUPFAM" id="SSF57756">
    <property type="entry name" value="Retrovirus zinc finger-like domains"/>
    <property type="match status" value="1"/>
</dbReference>
<dbReference type="GO" id="GO:0003676">
    <property type="term" value="F:nucleic acid binding"/>
    <property type="evidence" value="ECO:0007669"/>
    <property type="project" value="InterPro"/>
</dbReference>
<gene>
    <name evidence="2" type="ORF">Sangu_3220100</name>
</gene>
<reference evidence="2" key="2">
    <citation type="journal article" date="2024" name="Plant">
        <title>Genomic evolution and insights into agronomic trait innovations of Sesamum species.</title>
        <authorList>
            <person name="Miao H."/>
            <person name="Wang L."/>
            <person name="Qu L."/>
            <person name="Liu H."/>
            <person name="Sun Y."/>
            <person name="Le M."/>
            <person name="Wang Q."/>
            <person name="Wei S."/>
            <person name="Zheng Y."/>
            <person name="Lin W."/>
            <person name="Duan Y."/>
            <person name="Cao H."/>
            <person name="Xiong S."/>
            <person name="Wang X."/>
            <person name="Wei L."/>
            <person name="Li C."/>
            <person name="Ma Q."/>
            <person name="Ju M."/>
            <person name="Zhao R."/>
            <person name="Li G."/>
            <person name="Mu C."/>
            <person name="Tian Q."/>
            <person name="Mei H."/>
            <person name="Zhang T."/>
            <person name="Gao T."/>
            <person name="Zhang H."/>
        </authorList>
    </citation>
    <scope>NUCLEOTIDE SEQUENCE</scope>
    <source>
        <strain evidence="2">G01</strain>
    </source>
</reference>
<dbReference type="AlphaFoldDB" id="A0AAW2JLA1"/>
<proteinExistence type="predicted"/>
<evidence type="ECO:0000313" key="2">
    <source>
        <dbReference type="EMBL" id="KAL0294383.1"/>
    </source>
</evidence>
<comment type="caution">
    <text evidence="2">The sequence shown here is derived from an EMBL/GenBank/DDBJ whole genome shotgun (WGS) entry which is preliminary data.</text>
</comment>
<feature type="compositionally biased region" description="Polar residues" evidence="1">
    <location>
        <begin position="189"/>
        <end position="208"/>
    </location>
</feature>
<dbReference type="GO" id="GO:0008270">
    <property type="term" value="F:zinc ion binding"/>
    <property type="evidence" value="ECO:0007669"/>
    <property type="project" value="InterPro"/>
</dbReference>
<evidence type="ECO:0000256" key="1">
    <source>
        <dbReference type="SAM" id="MobiDB-lite"/>
    </source>
</evidence>
<organism evidence="2">
    <name type="scientific">Sesamum angustifolium</name>
    <dbReference type="NCBI Taxonomy" id="2727405"/>
    <lineage>
        <taxon>Eukaryota</taxon>
        <taxon>Viridiplantae</taxon>
        <taxon>Streptophyta</taxon>
        <taxon>Embryophyta</taxon>
        <taxon>Tracheophyta</taxon>
        <taxon>Spermatophyta</taxon>
        <taxon>Magnoliopsida</taxon>
        <taxon>eudicotyledons</taxon>
        <taxon>Gunneridae</taxon>
        <taxon>Pentapetalae</taxon>
        <taxon>asterids</taxon>
        <taxon>lamiids</taxon>
        <taxon>Lamiales</taxon>
        <taxon>Pedaliaceae</taxon>
        <taxon>Sesamum</taxon>
    </lineage>
</organism>